<organism evidence="3 4">
    <name type="scientific">Agrococcus sediminis</name>
    <dbReference type="NCBI Taxonomy" id="2599924"/>
    <lineage>
        <taxon>Bacteria</taxon>
        <taxon>Bacillati</taxon>
        <taxon>Actinomycetota</taxon>
        <taxon>Actinomycetes</taxon>
        <taxon>Micrococcales</taxon>
        <taxon>Microbacteriaceae</taxon>
        <taxon>Agrococcus</taxon>
    </lineage>
</organism>
<name>A0A5M8QGM1_9MICO</name>
<accession>A0A5M8QGM1</accession>
<protein>
    <recommendedName>
        <fullName evidence="5">Lipoprotein</fullName>
    </recommendedName>
</protein>
<reference evidence="3 4" key="1">
    <citation type="submission" date="2019-08" db="EMBL/GenBank/DDBJ databases">
        <title>Agrococcus lahaulensis sp. nov., isolated from a cold desert of the Indian Himalayas.</title>
        <authorList>
            <person name="Qu J.H."/>
        </authorList>
    </citation>
    <scope>NUCLEOTIDE SEQUENCE [LARGE SCALE GENOMIC DNA]</scope>
    <source>
        <strain evidence="3 4">NS18</strain>
    </source>
</reference>
<feature type="region of interest" description="Disordered" evidence="1">
    <location>
        <begin position="29"/>
        <end position="58"/>
    </location>
</feature>
<dbReference type="PROSITE" id="PS51257">
    <property type="entry name" value="PROKAR_LIPOPROTEIN"/>
    <property type="match status" value="1"/>
</dbReference>
<gene>
    <name evidence="3" type="ORF">FQ330_05270</name>
</gene>
<dbReference type="OrthoDB" id="5112252at2"/>
<sequence length="271" mass="28130">MSRTAVRALRASAAVLAALALAACAQPAAPAAPSSPAAEPAPTTAPTASATPEPSASAELWRAFESQDGAVRFAVPEGWSVDDRSAMGEASEMYDRGPGWLNELVVLDGDGAQMLWYREAYGTDFADCRPIYETPIKAPVDPYSPEARAVIEQSGGSAGPSFVLGELAEASTWSNDAAPGAWSTTMGMTTTIDPSHETCLDQTGVLWLGNRIAEVSVTADGAGAAGEPDTTIDFGSEQLARDWFAGEEAALLVDVLSSFEFTGAPVLEEAP</sequence>
<feature type="signal peptide" evidence="2">
    <location>
        <begin position="1"/>
        <end position="31"/>
    </location>
</feature>
<dbReference type="PROSITE" id="PS51318">
    <property type="entry name" value="TAT"/>
    <property type="match status" value="1"/>
</dbReference>
<evidence type="ECO:0000313" key="4">
    <source>
        <dbReference type="Proteomes" id="UP000323221"/>
    </source>
</evidence>
<dbReference type="RefSeq" id="WP_146355769.1">
    <property type="nucleotide sequence ID" value="NZ_JBFBFL010000001.1"/>
</dbReference>
<evidence type="ECO:0000313" key="3">
    <source>
        <dbReference type="EMBL" id="KAA6435169.1"/>
    </source>
</evidence>
<dbReference type="InterPro" id="IPR006311">
    <property type="entry name" value="TAT_signal"/>
</dbReference>
<evidence type="ECO:0008006" key="5">
    <source>
        <dbReference type="Google" id="ProtNLM"/>
    </source>
</evidence>
<keyword evidence="2" id="KW-0732">Signal</keyword>
<dbReference type="AlphaFoldDB" id="A0A5M8QGM1"/>
<proteinExistence type="predicted"/>
<evidence type="ECO:0000256" key="2">
    <source>
        <dbReference type="SAM" id="SignalP"/>
    </source>
</evidence>
<comment type="caution">
    <text evidence="3">The sequence shown here is derived from an EMBL/GenBank/DDBJ whole genome shotgun (WGS) entry which is preliminary data.</text>
</comment>
<dbReference type="EMBL" id="VOIR01000012">
    <property type="protein sequence ID" value="KAA6435169.1"/>
    <property type="molecule type" value="Genomic_DNA"/>
</dbReference>
<feature type="chain" id="PRO_5024342704" description="Lipoprotein" evidence="2">
    <location>
        <begin position="32"/>
        <end position="271"/>
    </location>
</feature>
<keyword evidence="4" id="KW-1185">Reference proteome</keyword>
<evidence type="ECO:0000256" key="1">
    <source>
        <dbReference type="SAM" id="MobiDB-lite"/>
    </source>
</evidence>
<dbReference type="Proteomes" id="UP000323221">
    <property type="component" value="Unassembled WGS sequence"/>
</dbReference>